<dbReference type="EMBL" id="DSBW01000188">
    <property type="protein sequence ID" value="HED31738.1"/>
    <property type="molecule type" value="Genomic_DNA"/>
</dbReference>
<dbReference type="InterPro" id="IPR005495">
    <property type="entry name" value="LptG/LptF_permease"/>
</dbReference>
<dbReference type="PANTHER" id="PTHR33529">
    <property type="entry name" value="SLR0882 PROTEIN-RELATED"/>
    <property type="match status" value="1"/>
</dbReference>
<keyword evidence="3 6" id="KW-0812">Transmembrane</keyword>
<reference evidence="7" key="1">
    <citation type="journal article" date="2020" name="mSystems">
        <title>Genome- and Community-Level Interaction Insights into Carbon Utilization and Element Cycling Functions of Hydrothermarchaeota in Hydrothermal Sediment.</title>
        <authorList>
            <person name="Zhou Z."/>
            <person name="Liu Y."/>
            <person name="Xu W."/>
            <person name="Pan J."/>
            <person name="Luo Z.H."/>
            <person name="Li M."/>
        </authorList>
    </citation>
    <scope>NUCLEOTIDE SEQUENCE [LARGE SCALE GENOMIC DNA]</scope>
    <source>
        <strain evidence="7">SpSt-1181</strain>
    </source>
</reference>
<dbReference type="GO" id="GO:0043190">
    <property type="term" value="C:ATP-binding cassette (ABC) transporter complex"/>
    <property type="evidence" value="ECO:0007669"/>
    <property type="project" value="TreeGrafter"/>
</dbReference>
<dbReference type="PANTHER" id="PTHR33529:SF6">
    <property type="entry name" value="YJGP_YJGQ FAMILY PERMEASE"/>
    <property type="match status" value="1"/>
</dbReference>
<comment type="caution">
    <text evidence="7">The sequence shown here is derived from an EMBL/GenBank/DDBJ whole genome shotgun (WGS) entry which is preliminary data.</text>
</comment>
<evidence type="ECO:0000256" key="6">
    <source>
        <dbReference type="SAM" id="Phobius"/>
    </source>
</evidence>
<dbReference type="Proteomes" id="UP000886335">
    <property type="component" value="Unassembled WGS sequence"/>
</dbReference>
<feature type="transmembrane region" description="Helical" evidence="6">
    <location>
        <begin position="96"/>
        <end position="114"/>
    </location>
</feature>
<sequence>MKILDRYILKAHVAPFVVAFLTIVFVLILQFLTVFLNRFLGKGLELLTIAELILLQSAWMVGLAVPMAVLAATLITFGNLTNRSEIVVMRAGGLSIYRLIAPVLAAAMLVSIGVERFNNVVLPEANFQAKLLLRDISRAKPSVGLKENAFSRFIDGYSILVRQIDDKTGELRGITIYEGTKDDYTSVITAESGMIEFTEDYHYLIMTLHNGEIHEMDTSTREEYRLMSFSRHRFVFSSTGYGFERSDGQQLRRGDRELSAVQLKEIGDRFLVKIDSTRQVAVAELQAQMEHIAGSGRPLAAGEAASLLRRVPDRTAALEYVDLQLEQLDGYLDRLEGERKVYVNYMLEYHRKYALSFACIVFALVGAPLGVLARRGGFGIGAGLSLAFFVMYWSFLMLGEQLAGRSLVDPAIAMWMGNIVMMAIGIVAMLRVTGTVGGGHR</sequence>
<evidence type="ECO:0000256" key="2">
    <source>
        <dbReference type="ARBA" id="ARBA00022475"/>
    </source>
</evidence>
<feature type="transmembrane region" description="Helical" evidence="6">
    <location>
        <begin position="52"/>
        <end position="75"/>
    </location>
</feature>
<feature type="transmembrane region" description="Helical" evidence="6">
    <location>
        <begin position="353"/>
        <end position="373"/>
    </location>
</feature>
<evidence type="ECO:0000256" key="1">
    <source>
        <dbReference type="ARBA" id="ARBA00004651"/>
    </source>
</evidence>
<dbReference type="GO" id="GO:0015920">
    <property type="term" value="P:lipopolysaccharide transport"/>
    <property type="evidence" value="ECO:0007669"/>
    <property type="project" value="TreeGrafter"/>
</dbReference>
<evidence type="ECO:0000256" key="4">
    <source>
        <dbReference type="ARBA" id="ARBA00022989"/>
    </source>
</evidence>
<proteinExistence type="predicted"/>
<evidence type="ECO:0000256" key="5">
    <source>
        <dbReference type="ARBA" id="ARBA00023136"/>
    </source>
</evidence>
<feature type="transmembrane region" description="Helical" evidence="6">
    <location>
        <begin position="380"/>
        <end position="399"/>
    </location>
</feature>
<dbReference type="Pfam" id="PF03739">
    <property type="entry name" value="LptF_LptG"/>
    <property type="match status" value="1"/>
</dbReference>
<name>A0A831SVY5_PROAE</name>
<evidence type="ECO:0000313" key="7">
    <source>
        <dbReference type="EMBL" id="HED31738.1"/>
    </source>
</evidence>
<keyword evidence="2" id="KW-1003">Cell membrane</keyword>
<keyword evidence="5 6" id="KW-0472">Membrane</keyword>
<gene>
    <name evidence="7" type="ORF">ENN50_08715</name>
</gene>
<accession>A0A831SVY5</accession>
<protein>
    <submittedName>
        <fullName evidence="7">YjgP/YjgQ family permease</fullName>
    </submittedName>
</protein>
<keyword evidence="4 6" id="KW-1133">Transmembrane helix</keyword>
<feature type="transmembrane region" description="Helical" evidence="6">
    <location>
        <begin position="12"/>
        <end position="32"/>
    </location>
</feature>
<organism evidence="7">
    <name type="scientific">Prosthecochloris aestuarii</name>
    <dbReference type="NCBI Taxonomy" id="1102"/>
    <lineage>
        <taxon>Bacteria</taxon>
        <taxon>Pseudomonadati</taxon>
        <taxon>Chlorobiota</taxon>
        <taxon>Chlorobiia</taxon>
        <taxon>Chlorobiales</taxon>
        <taxon>Chlorobiaceae</taxon>
        <taxon>Prosthecochloris</taxon>
    </lineage>
</organism>
<comment type="subcellular location">
    <subcellularLocation>
        <location evidence="1">Cell membrane</location>
        <topology evidence="1">Multi-pass membrane protein</topology>
    </subcellularLocation>
</comment>
<feature type="transmembrane region" description="Helical" evidence="6">
    <location>
        <begin position="411"/>
        <end position="432"/>
    </location>
</feature>
<evidence type="ECO:0000256" key="3">
    <source>
        <dbReference type="ARBA" id="ARBA00022692"/>
    </source>
</evidence>
<dbReference type="AlphaFoldDB" id="A0A831SVY5"/>